<protein>
    <recommendedName>
        <fullName evidence="2">Calcineurin-like phosphoesterase domain-containing protein</fullName>
    </recommendedName>
</protein>
<dbReference type="EMBL" id="LAZR01042925">
    <property type="protein sequence ID" value="KKL08317.1"/>
    <property type="molecule type" value="Genomic_DNA"/>
</dbReference>
<dbReference type="SUPFAM" id="SSF56300">
    <property type="entry name" value="Metallo-dependent phosphatases"/>
    <property type="match status" value="1"/>
</dbReference>
<sequence>MEGLIFDIKTKMGETHNFTFYSDLHDDARECAHKVLKTHMDKRAALPNAHFFGIGDISNFIMPGLDRRHTPSTPVPELADEDEYIDRQVDRQLTMYREYPWIAMGIGNHCTSVINHHHTNPVKRLIDKMNLDPSRKKMVPMEYAGYSGFARFRFIDKKNPGSGAKQVFNLLYHHGAWGGHLIKGKGGAQRWADRIEPWDVVVYGHNHACHMDLLPKLSMNTSGKIVDRSQFLVNTGTFLRGLTQGGSPAYSEIKGYPAVALAAPLIKVTPRSRGLDISVEIGDC</sequence>
<dbReference type="AlphaFoldDB" id="A0A0F9B3G3"/>
<evidence type="ECO:0008006" key="2">
    <source>
        <dbReference type="Google" id="ProtNLM"/>
    </source>
</evidence>
<reference evidence="1" key="1">
    <citation type="journal article" date="2015" name="Nature">
        <title>Complex archaea that bridge the gap between prokaryotes and eukaryotes.</title>
        <authorList>
            <person name="Spang A."/>
            <person name="Saw J.H."/>
            <person name="Jorgensen S.L."/>
            <person name="Zaremba-Niedzwiedzka K."/>
            <person name="Martijn J."/>
            <person name="Lind A.E."/>
            <person name="van Eijk R."/>
            <person name="Schleper C."/>
            <person name="Guy L."/>
            <person name="Ettema T.J."/>
        </authorList>
    </citation>
    <scope>NUCLEOTIDE SEQUENCE</scope>
</reference>
<proteinExistence type="predicted"/>
<gene>
    <name evidence="1" type="ORF">LCGC14_2577060</name>
</gene>
<organism evidence="1">
    <name type="scientific">marine sediment metagenome</name>
    <dbReference type="NCBI Taxonomy" id="412755"/>
    <lineage>
        <taxon>unclassified sequences</taxon>
        <taxon>metagenomes</taxon>
        <taxon>ecological metagenomes</taxon>
    </lineage>
</organism>
<dbReference type="InterPro" id="IPR029052">
    <property type="entry name" value="Metallo-depent_PP-like"/>
</dbReference>
<accession>A0A0F9B3G3</accession>
<name>A0A0F9B3G3_9ZZZZ</name>
<comment type="caution">
    <text evidence="1">The sequence shown here is derived from an EMBL/GenBank/DDBJ whole genome shotgun (WGS) entry which is preliminary data.</text>
</comment>
<evidence type="ECO:0000313" key="1">
    <source>
        <dbReference type="EMBL" id="KKL08317.1"/>
    </source>
</evidence>